<dbReference type="GO" id="GO:0009977">
    <property type="term" value="F:proton motive force dependent protein transmembrane transporter activity"/>
    <property type="evidence" value="ECO:0007669"/>
    <property type="project" value="TreeGrafter"/>
</dbReference>
<evidence type="ECO:0000256" key="4">
    <source>
        <dbReference type="ARBA" id="ARBA00022989"/>
    </source>
</evidence>
<accession>A0AAD3SEX4</accession>
<evidence type="ECO:0000313" key="6">
    <source>
        <dbReference type="EMBL" id="GMH09609.1"/>
    </source>
</evidence>
<name>A0AAD3SEX4_NEPGR</name>
<protein>
    <submittedName>
        <fullName evidence="6">Uncharacterized protein</fullName>
    </submittedName>
</protein>
<keyword evidence="5" id="KW-0472">Membrane</keyword>
<dbReference type="Proteomes" id="UP001279734">
    <property type="component" value="Unassembled WGS sequence"/>
</dbReference>
<dbReference type="InterPro" id="IPR002033">
    <property type="entry name" value="TatC"/>
</dbReference>
<proteinExistence type="inferred from homology"/>
<reference evidence="6" key="1">
    <citation type="submission" date="2023-05" db="EMBL/GenBank/DDBJ databases">
        <title>Nepenthes gracilis genome sequencing.</title>
        <authorList>
            <person name="Fukushima K."/>
        </authorList>
    </citation>
    <scope>NUCLEOTIDE SEQUENCE</scope>
    <source>
        <strain evidence="6">SING2019-196</strain>
    </source>
</reference>
<dbReference type="GO" id="GO:0065002">
    <property type="term" value="P:intracellular protein transmembrane transport"/>
    <property type="evidence" value="ECO:0007669"/>
    <property type="project" value="TreeGrafter"/>
</dbReference>
<dbReference type="PANTHER" id="PTHR30371">
    <property type="entry name" value="SEC-INDEPENDENT PROTEIN TRANSLOCASE PROTEIN TATC"/>
    <property type="match status" value="1"/>
</dbReference>
<comment type="similarity">
    <text evidence="2">Belongs to the TatC family.</text>
</comment>
<sequence length="357" mass="38915">MPASLTKFFTQNCPKVATIMDSENVSGGCLETATDLSKASVPVPNPTLQGLNDSDLTALVVDHTSDAVSHNKGKPPLLTADAFVQPDAKLENKKSEALLWFRGMAPLLHPVNNLEMKILPVPSSANSANLNPKSLETSHQDVFLEAVVLAQLVENGASNVSLARVPQTSSLDNEDIEGTDGGEEKHGTVFLDPEPQAIDVWPKKQQPFDGNGQELSPLDDIDLVNGSGDLWNADQKTERSAVYDFLYPSRELLPDDKEMSIFDHLEERRQRAIVPILADGAMILGCFAFSKELIMLLESPVKEQGVRFLQLAPGEFFFTTLKGGSSSKVVDCILCLKGYYEWKQAGGIGVWRYGGTK</sequence>
<dbReference type="GO" id="GO:0033281">
    <property type="term" value="C:TAT protein transport complex"/>
    <property type="evidence" value="ECO:0007669"/>
    <property type="project" value="TreeGrafter"/>
</dbReference>
<dbReference type="AlphaFoldDB" id="A0AAD3SEX4"/>
<organism evidence="6 7">
    <name type="scientific">Nepenthes gracilis</name>
    <name type="common">Slender pitcher plant</name>
    <dbReference type="NCBI Taxonomy" id="150966"/>
    <lineage>
        <taxon>Eukaryota</taxon>
        <taxon>Viridiplantae</taxon>
        <taxon>Streptophyta</taxon>
        <taxon>Embryophyta</taxon>
        <taxon>Tracheophyta</taxon>
        <taxon>Spermatophyta</taxon>
        <taxon>Magnoliopsida</taxon>
        <taxon>eudicotyledons</taxon>
        <taxon>Gunneridae</taxon>
        <taxon>Pentapetalae</taxon>
        <taxon>Caryophyllales</taxon>
        <taxon>Nepenthaceae</taxon>
        <taxon>Nepenthes</taxon>
    </lineage>
</organism>
<gene>
    <name evidence="6" type="ORF">Nepgr_011450</name>
</gene>
<dbReference type="Pfam" id="PF00902">
    <property type="entry name" value="TatC"/>
    <property type="match status" value="1"/>
</dbReference>
<evidence type="ECO:0000256" key="2">
    <source>
        <dbReference type="ARBA" id="ARBA00008882"/>
    </source>
</evidence>
<keyword evidence="4" id="KW-1133">Transmembrane helix</keyword>
<evidence type="ECO:0000256" key="3">
    <source>
        <dbReference type="ARBA" id="ARBA00022692"/>
    </source>
</evidence>
<evidence type="ECO:0000256" key="5">
    <source>
        <dbReference type="ARBA" id="ARBA00023136"/>
    </source>
</evidence>
<dbReference type="PANTHER" id="PTHR30371:SF0">
    <property type="entry name" value="SEC-INDEPENDENT PROTEIN TRANSLOCASE PROTEIN TATC, CHLOROPLASTIC-RELATED"/>
    <property type="match status" value="1"/>
</dbReference>
<comment type="subcellular location">
    <subcellularLocation>
        <location evidence="1">Membrane</location>
        <topology evidence="1">Multi-pass membrane protein</topology>
    </subcellularLocation>
</comment>
<keyword evidence="3" id="KW-0812">Transmembrane</keyword>
<evidence type="ECO:0000256" key="1">
    <source>
        <dbReference type="ARBA" id="ARBA00004141"/>
    </source>
</evidence>
<comment type="caution">
    <text evidence="6">The sequence shown here is derived from an EMBL/GenBank/DDBJ whole genome shotgun (WGS) entry which is preliminary data.</text>
</comment>
<dbReference type="EMBL" id="BSYO01000009">
    <property type="protein sequence ID" value="GMH09609.1"/>
    <property type="molecule type" value="Genomic_DNA"/>
</dbReference>
<keyword evidence="7" id="KW-1185">Reference proteome</keyword>
<dbReference type="GO" id="GO:0043953">
    <property type="term" value="P:protein transport by the Tat complex"/>
    <property type="evidence" value="ECO:0007669"/>
    <property type="project" value="TreeGrafter"/>
</dbReference>
<evidence type="ECO:0000313" key="7">
    <source>
        <dbReference type="Proteomes" id="UP001279734"/>
    </source>
</evidence>